<dbReference type="AlphaFoldDB" id="A0A2P2MDY6"/>
<name>A0A2P2MDY6_RHIMU</name>
<dbReference type="EMBL" id="GGEC01047898">
    <property type="protein sequence ID" value="MBX28382.1"/>
    <property type="molecule type" value="Transcribed_RNA"/>
</dbReference>
<protein>
    <submittedName>
        <fullName evidence="1">Uncharacterized protein</fullName>
    </submittedName>
</protein>
<organism evidence="1">
    <name type="scientific">Rhizophora mucronata</name>
    <name type="common">Asiatic mangrove</name>
    <dbReference type="NCBI Taxonomy" id="61149"/>
    <lineage>
        <taxon>Eukaryota</taxon>
        <taxon>Viridiplantae</taxon>
        <taxon>Streptophyta</taxon>
        <taxon>Embryophyta</taxon>
        <taxon>Tracheophyta</taxon>
        <taxon>Spermatophyta</taxon>
        <taxon>Magnoliopsida</taxon>
        <taxon>eudicotyledons</taxon>
        <taxon>Gunneridae</taxon>
        <taxon>Pentapetalae</taxon>
        <taxon>rosids</taxon>
        <taxon>fabids</taxon>
        <taxon>Malpighiales</taxon>
        <taxon>Rhizophoraceae</taxon>
        <taxon>Rhizophora</taxon>
    </lineage>
</organism>
<proteinExistence type="predicted"/>
<sequence length="39" mass="4753">MTILYMSMYPRSCIIEFHLCLWWNPQHFLTNSSIIVYSI</sequence>
<reference evidence="1" key="1">
    <citation type="submission" date="2018-02" db="EMBL/GenBank/DDBJ databases">
        <title>Rhizophora mucronata_Transcriptome.</title>
        <authorList>
            <person name="Meera S.P."/>
            <person name="Sreeshan A."/>
            <person name="Augustine A."/>
        </authorList>
    </citation>
    <scope>NUCLEOTIDE SEQUENCE</scope>
    <source>
        <tissue evidence="1">Leaf</tissue>
    </source>
</reference>
<accession>A0A2P2MDY6</accession>
<evidence type="ECO:0000313" key="1">
    <source>
        <dbReference type="EMBL" id="MBX28382.1"/>
    </source>
</evidence>